<evidence type="ECO:0000313" key="12">
    <source>
        <dbReference type="Proteomes" id="UP000184114"/>
    </source>
</evidence>
<comment type="subcellular location">
    <subcellularLocation>
        <location evidence="9">Cytoplasm</location>
    </subcellularLocation>
</comment>
<organism evidence="11 12">
    <name type="scientific">Tissierella praeacuta DSM 18095</name>
    <dbReference type="NCBI Taxonomy" id="1123404"/>
    <lineage>
        <taxon>Bacteria</taxon>
        <taxon>Bacillati</taxon>
        <taxon>Bacillota</taxon>
        <taxon>Tissierellia</taxon>
        <taxon>Tissierellales</taxon>
        <taxon>Tissierellaceae</taxon>
        <taxon>Tissierella</taxon>
    </lineage>
</organism>
<feature type="binding site" evidence="8">
    <location>
        <position position="50"/>
    </location>
    <ligand>
        <name>Fe cation</name>
        <dbReference type="ChEBI" id="CHEBI:24875"/>
        <label>1</label>
    </ligand>
</feature>
<dbReference type="GO" id="GO:0004322">
    <property type="term" value="F:ferroxidase activity"/>
    <property type="evidence" value="ECO:0007669"/>
    <property type="project" value="TreeGrafter"/>
</dbReference>
<reference evidence="12" key="1">
    <citation type="submission" date="2016-11" db="EMBL/GenBank/DDBJ databases">
        <authorList>
            <person name="Varghese N."/>
            <person name="Submissions S."/>
        </authorList>
    </citation>
    <scope>NUCLEOTIDE SEQUENCE [LARGE SCALE GENOMIC DNA]</scope>
    <source>
        <strain evidence="12">DSM 18095</strain>
    </source>
</reference>
<dbReference type="PANTHER" id="PTHR11431">
    <property type="entry name" value="FERRITIN"/>
    <property type="match status" value="1"/>
</dbReference>
<dbReference type="InterPro" id="IPR001519">
    <property type="entry name" value="Ferritin"/>
</dbReference>
<dbReference type="InterPro" id="IPR009078">
    <property type="entry name" value="Ferritin-like_SF"/>
</dbReference>
<evidence type="ECO:0000313" key="11">
    <source>
        <dbReference type="EMBL" id="SHF03642.1"/>
    </source>
</evidence>
<dbReference type="Proteomes" id="UP000184114">
    <property type="component" value="Unassembled WGS sequence"/>
</dbReference>
<dbReference type="GO" id="GO:0008198">
    <property type="term" value="F:ferrous iron binding"/>
    <property type="evidence" value="ECO:0007669"/>
    <property type="project" value="TreeGrafter"/>
</dbReference>
<feature type="binding site" evidence="8">
    <location>
        <position position="94"/>
    </location>
    <ligand>
        <name>Fe cation</name>
        <dbReference type="ChEBI" id="CHEBI:24875"/>
        <label>1</label>
    </ligand>
</feature>
<accession>A0A1M4YDU2</accession>
<evidence type="ECO:0000256" key="3">
    <source>
        <dbReference type="ARBA" id="ARBA00022434"/>
    </source>
</evidence>
<comment type="catalytic activity">
    <reaction evidence="7 9">
        <text>4 Fe(2+) + O2 + 6 H2O = 4 iron(III) oxide-hydroxide + 12 H(+)</text>
        <dbReference type="Rhea" id="RHEA:11972"/>
        <dbReference type="ChEBI" id="CHEBI:15377"/>
        <dbReference type="ChEBI" id="CHEBI:15378"/>
        <dbReference type="ChEBI" id="CHEBI:15379"/>
        <dbReference type="ChEBI" id="CHEBI:29033"/>
        <dbReference type="ChEBI" id="CHEBI:78619"/>
        <dbReference type="EC" id="1.16.3.2"/>
    </reaction>
</comment>
<protein>
    <recommendedName>
        <fullName evidence="9">Ferritin</fullName>
        <ecNumber evidence="9">1.16.3.2</ecNumber>
    </recommendedName>
</protein>
<dbReference type="GO" id="GO:0005829">
    <property type="term" value="C:cytosol"/>
    <property type="evidence" value="ECO:0007669"/>
    <property type="project" value="TreeGrafter"/>
</dbReference>
<dbReference type="InterPro" id="IPR012347">
    <property type="entry name" value="Ferritin-like"/>
</dbReference>
<evidence type="ECO:0000256" key="6">
    <source>
        <dbReference type="ARBA" id="ARBA00023004"/>
    </source>
</evidence>
<dbReference type="GO" id="GO:0042802">
    <property type="term" value="F:identical protein binding"/>
    <property type="evidence" value="ECO:0007669"/>
    <property type="project" value="UniProtKB-ARBA"/>
</dbReference>
<evidence type="ECO:0000259" key="10">
    <source>
        <dbReference type="PROSITE" id="PS50905"/>
    </source>
</evidence>
<dbReference type="RefSeq" id="WP_072977025.1">
    <property type="nucleotide sequence ID" value="NZ_FQTY01000016.1"/>
</dbReference>
<gene>
    <name evidence="11" type="ORF">SAMN02745784_02608</name>
</gene>
<feature type="domain" description="Ferritin-like diiron" evidence="10">
    <location>
        <begin position="1"/>
        <end position="145"/>
    </location>
</feature>
<dbReference type="GO" id="GO:0006826">
    <property type="term" value="P:iron ion transport"/>
    <property type="evidence" value="ECO:0007669"/>
    <property type="project" value="InterPro"/>
</dbReference>
<keyword evidence="3 9" id="KW-0409">Iron storage</keyword>
<dbReference type="GO" id="GO:0008199">
    <property type="term" value="F:ferric iron binding"/>
    <property type="evidence" value="ECO:0007669"/>
    <property type="project" value="InterPro"/>
</dbReference>
<evidence type="ECO:0000256" key="1">
    <source>
        <dbReference type="ARBA" id="ARBA00002485"/>
    </source>
</evidence>
<evidence type="ECO:0000256" key="2">
    <source>
        <dbReference type="ARBA" id="ARBA00006950"/>
    </source>
</evidence>
<keyword evidence="6 8" id="KW-0408">Iron</keyword>
<comment type="similarity">
    <text evidence="2 9">Belongs to the ferritin family. Prokaryotic subfamily.</text>
</comment>
<dbReference type="Pfam" id="PF00210">
    <property type="entry name" value="Ferritin"/>
    <property type="match status" value="1"/>
</dbReference>
<keyword evidence="5" id="KW-0560">Oxidoreductase</keyword>
<evidence type="ECO:0000256" key="5">
    <source>
        <dbReference type="ARBA" id="ARBA00023002"/>
    </source>
</evidence>
<dbReference type="FunFam" id="1.20.1260.10:FF:000001">
    <property type="entry name" value="Non-heme ferritin"/>
    <property type="match status" value="1"/>
</dbReference>
<dbReference type="PROSITE" id="PS50905">
    <property type="entry name" value="FERRITIN_LIKE"/>
    <property type="match status" value="1"/>
</dbReference>
<keyword evidence="12" id="KW-1185">Reference proteome</keyword>
<dbReference type="InterPro" id="IPR041719">
    <property type="entry name" value="Ferritin_prok"/>
</dbReference>
<dbReference type="InterPro" id="IPR009040">
    <property type="entry name" value="Ferritin-like_diiron"/>
</dbReference>
<dbReference type="EMBL" id="FQTY01000016">
    <property type="protein sequence ID" value="SHF03642.1"/>
    <property type="molecule type" value="Genomic_DNA"/>
</dbReference>
<evidence type="ECO:0000256" key="4">
    <source>
        <dbReference type="ARBA" id="ARBA00022723"/>
    </source>
</evidence>
<evidence type="ECO:0000256" key="8">
    <source>
        <dbReference type="PIRSR" id="PIRSR601519-1"/>
    </source>
</evidence>
<feature type="binding site" evidence="8">
    <location>
        <position position="17"/>
    </location>
    <ligand>
        <name>Fe cation</name>
        <dbReference type="ChEBI" id="CHEBI:24875"/>
        <label>1</label>
    </ligand>
</feature>
<keyword evidence="9" id="KW-0963">Cytoplasm</keyword>
<feature type="binding site" evidence="8">
    <location>
        <position position="53"/>
    </location>
    <ligand>
        <name>Fe cation</name>
        <dbReference type="ChEBI" id="CHEBI:24875"/>
        <label>1</label>
    </ligand>
</feature>
<dbReference type="CDD" id="cd01055">
    <property type="entry name" value="Nonheme_Ferritin"/>
    <property type="match status" value="1"/>
</dbReference>
<dbReference type="AlphaFoldDB" id="A0A1M4YDU2"/>
<evidence type="ECO:0000256" key="9">
    <source>
        <dbReference type="RuleBase" id="RU361145"/>
    </source>
</evidence>
<keyword evidence="4 8" id="KW-0479">Metal-binding</keyword>
<dbReference type="GeneID" id="90995834"/>
<dbReference type="Gene3D" id="1.20.1260.10">
    <property type="match status" value="1"/>
</dbReference>
<dbReference type="SUPFAM" id="SSF47240">
    <property type="entry name" value="Ferritin-like"/>
    <property type="match status" value="1"/>
</dbReference>
<sequence>MASEKLLKELNDQFNFEISSAYYYMGMAAYCSDKNMNGFANFFVAQAKEEYSHAMKFYEFIYDMDGRVRTQAIAEPKNDYNSFLEVFEEALKHEKLVTSKIHKLLEIAEEEKSYPTIQFLQWFVEEQLEEENSMKDIIFNLEGIKDNFQGLYLLDKELGARQ</sequence>
<dbReference type="GO" id="GO:0006879">
    <property type="term" value="P:intracellular iron ion homeostasis"/>
    <property type="evidence" value="ECO:0007669"/>
    <property type="project" value="UniProtKB-KW"/>
</dbReference>
<proteinExistence type="inferred from homology"/>
<feature type="binding site" evidence="8">
    <location>
        <position position="127"/>
    </location>
    <ligand>
        <name>Fe cation</name>
        <dbReference type="ChEBI" id="CHEBI:24875"/>
        <label>1</label>
    </ligand>
</feature>
<evidence type="ECO:0000256" key="7">
    <source>
        <dbReference type="ARBA" id="ARBA00048035"/>
    </source>
</evidence>
<dbReference type="InterPro" id="IPR008331">
    <property type="entry name" value="Ferritin_DPS_dom"/>
</dbReference>
<dbReference type="EC" id="1.16.3.2" evidence="9"/>
<dbReference type="PANTHER" id="PTHR11431:SF127">
    <property type="entry name" value="BACTERIAL NON-HEME FERRITIN"/>
    <property type="match status" value="1"/>
</dbReference>
<name>A0A1M4YDU2_9FIRM</name>
<comment type="function">
    <text evidence="1 9">Iron-storage protein.</text>
</comment>
<dbReference type="STRING" id="1123404.SAMN02745784_02608"/>